<organism evidence="2 3">
    <name type="scientific">Uliginosibacterium silvisoli</name>
    <dbReference type="NCBI Taxonomy" id="3114758"/>
    <lineage>
        <taxon>Bacteria</taxon>
        <taxon>Pseudomonadati</taxon>
        <taxon>Pseudomonadota</taxon>
        <taxon>Betaproteobacteria</taxon>
        <taxon>Rhodocyclales</taxon>
        <taxon>Zoogloeaceae</taxon>
        <taxon>Uliginosibacterium</taxon>
    </lineage>
</organism>
<name>A0ABU6K9E0_9RHOO</name>
<dbReference type="RefSeq" id="WP_327601215.1">
    <property type="nucleotide sequence ID" value="NZ_JAYXHS010000005.1"/>
</dbReference>
<accession>A0ABU6K9E0</accession>
<feature type="region of interest" description="Disordered" evidence="1">
    <location>
        <begin position="31"/>
        <end position="57"/>
    </location>
</feature>
<reference evidence="2 3" key="1">
    <citation type="submission" date="2024-01" db="EMBL/GenBank/DDBJ databases">
        <title>Uliginosibacterium soil sp. nov.</title>
        <authorList>
            <person name="Lv Y."/>
        </authorList>
    </citation>
    <scope>NUCLEOTIDE SEQUENCE [LARGE SCALE GENOMIC DNA]</scope>
    <source>
        <strain evidence="2 3">H3</strain>
    </source>
</reference>
<dbReference type="Proteomes" id="UP001331561">
    <property type="component" value="Unassembled WGS sequence"/>
</dbReference>
<keyword evidence="3" id="KW-1185">Reference proteome</keyword>
<evidence type="ECO:0000256" key="1">
    <source>
        <dbReference type="SAM" id="MobiDB-lite"/>
    </source>
</evidence>
<proteinExistence type="predicted"/>
<evidence type="ECO:0000313" key="3">
    <source>
        <dbReference type="Proteomes" id="UP001331561"/>
    </source>
</evidence>
<gene>
    <name evidence="2" type="ORF">VVD49_21085</name>
</gene>
<dbReference type="EMBL" id="JAYXHS010000005">
    <property type="protein sequence ID" value="MEC5388242.1"/>
    <property type="molecule type" value="Genomic_DNA"/>
</dbReference>
<sequence>MRKFVYSNDLTRLEAANDSCATPPLALRQDACNDEPWLPGSNTQEGVLPPAEPLPTV</sequence>
<evidence type="ECO:0000313" key="2">
    <source>
        <dbReference type="EMBL" id="MEC5388242.1"/>
    </source>
</evidence>
<protein>
    <submittedName>
        <fullName evidence="2">Uncharacterized protein</fullName>
    </submittedName>
</protein>
<comment type="caution">
    <text evidence="2">The sequence shown here is derived from an EMBL/GenBank/DDBJ whole genome shotgun (WGS) entry which is preliminary data.</text>
</comment>